<dbReference type="Proteomes" id="UP000010878">
    <property type="component" value="Chromosome"/>
</dbReference>
<dbReference type="EMBL" id="CP003929">
    <property type="protein sequence ID" value="AGB38455.1"/>
    <property type="molecule type" value="Genomic_DNA"/>
</dbReference>
<gene>
    <name evidence="1" type="ORF">Natoc_2694</name>
</gene>
<sequence>MKIGTRCTTCGTRPDESEITTCETCGRGVHEPCEEYETSFECQYCGDEPWIGAVEF</sequence>
<dbReference type="InterPro" id="IPR011011">
    <property type="entry name" value="Znf_FYVE_PHD"/>
</dbReference>
<proteinExistence type="predicted"/>
<dbReference type="AlphaFoldDB" id="L0K1N2"/>
<dbReference type="SUPFAM" id="SSF57903">
    <property type="entry name" value="FYVE/PHD zinc finger"/>
    <property type="match status" value="1"/>
</dbReference>
<dbReference type="HOGENOM" id="CLU_3003244_0_0_2"/>
<accession>L0K1N2</accession>
<dbReference type="RefSeq" id="WP_015321895.1">
    <property type="nucleotide sequence ID" value="NC_019974.1"/>
</dbReference>
<protein>
    <submittedName>
        <fullName evidence="1">Uncharacterized protein</fullName>
    </submittedName>
</protein>
<evidence type="ECO:0000313" key="1">
    <source>
        <dbReference type="EMBL" id="AGB38455.1"/>
    </source>
</evidence>
<keyword evidence="2" id="KW-1185">Reference proteome</keyword>
<dbReference type="KEGG" id="nou:Natoc_2694"/>
<dbReference type="OrthoDB" id="189657at2157"/>
<reference evidence="1 2" key="1">
    <citation type="submission" date="2012-11" db="EMBL/GenBank/DDBJ databases">
        <title>FINISHED of Natronococcus occultus SP4, DSM 3396.</title>
        <authorList>
            <consortium name="DOE Joint Genome Institute"/>
            <person name="Eisen J."/>
            <person name="Huntemann M."/>
            <person name="Wei C.-L."/>
            <person name="Han J."/>
            <person name="Detter J.C."/>
            <person name="Han C."/>
            <person name="Tapia R."/>
            <person name="Chen A."/>
            <person name="Kyrpides N."/>
            <person name="Mavromatis K."/>
            <person name="Markowitz V."/>
            <person name="Szeto E."/>
            <person name="Ivanova N."/>
            <person name="Mikhailova N."/>
            <person name="Ovchinnikova G."/>
            <person name="Pagani I."/>
            <person name="Pati A."/>
            <person name="Goodwin L."/>
            <person name="Nordberg H.P."/>
            <person name="Cantor M.N."/>
            <person name="Hua S.X."/>
            <person name="Woyke T."/>
            <person name="Eisen J."/>
            <person name="Klenk H.-P."/>
            <person name="Klenk H.-P."/>
        </authorList>
    </citation>
    <scope>NUCLEOTIDE SEQUENCE [LARGE SCALE GENOMIC DNA]</scope>
    <source>
        <strain evidence="1 2">SP4</strain>
    </source>
</reference>
<dbReference type="GeneID" id="54763880"/>
<evidence type="ECO:0000313" key="2">
    <source>
        <dbReference type="Proteomes" id="UP000010878"/>
    </source>
</evidence>
<name>L0K1N2_9EURY</name>
<organism evidence="1 2">
    <name type="scientific">Natronococcus occultus SP4</name>
    <dbReference type="NCBI Taxonomy" id="694430"/>
    <lineage>
        <taxon>Archaea</taxon>
        <taxon>Methanobacteriati</taxon>
        <taxon>Methanobacteriota</taxon>
        <taxon>Stenosarchaea group</taxon>
        <taxon>Halobacteria</taxon>
        <taxon>Halobacteriales</taxon>
        <taxon>Natrialbaceae</taxon>
        <taxon>Natronococcus</taxon>
    </lineage>
</organism>
<dbReference type="eggNOG" id="arCOG10763">
    <property type="taxonomic scope" value="Archaea"/>
</dbReference>